<accession>A0A918GVX6</accession>
<dbReference type="NCBIfam" id="NF040464">
    <property type="entry name" value="SCO3374_fam"/>
    <property type="match status" value="1"/>
</dbReference>
<reference evidence="2" key="2">
    <citation type="submission" date="2020-09" db="EMBL/GenBank/DDBJ databases">
        <authorList>
            <person name="Sun Q."/>
            <person name="Ohkuma M."/>
        </authorList>
    </citation>
    <scope>NUCLEOTIDE SEQUENCE</scope>
    <source>
        <strain evidence="2">JCM 4234</strain>
    </source>
</reference>
<reference evidence="2" key="1">
    <citation type="journal article" date="2014" name="Int. J. Syst. Evol. Microbiol.">
        <title>Complete genome sequence of Corynebacterium casei LMG S-19264T (=DSM 44701T), isolated from a smear-ripened cheese.</title>
        <authorList>
            <consortium name="US DOE Joint Genome Institute (JGI-PGF)"/>
            <person name="Walter F."/>
            <person name="Albersmeier A."/>
            <person name="Kalinowski J."/>
            <person name="Ruckert C."/>
        </authorList>
    </citation>
    <scope>NUCLEOTIDE SEQUENCE</scope>
    <source>
        <strain evidence="2">JCM 4234</strain>
    </source>
</reference>
<dbReference type="InterPro" id="IPR047919">
    <property type="entry name" value="SCO3374-like"/>
</dbReference>
<protein>
    <recommendedName>
        <fullName evidence="4">Proline-rich protein</fullName>
    </recommendedName>
</protein>
<evidence type="ECO:0008006" key="4">
    <source>
        <dbReference type="Google" id="ProtNLM"/>
    </source>
</evidence>
<sequence>MAGVRRTRWWYEDRLGWETAPGIPVRLRTGVRFDVLDVPAEAGRAALRRLDAGAGTGGPVALRGDRMLLLVAAGSAEELPGLLEWLEWGSLPLDLSAIGAGGLVEAPLPYGLGPEGEASGEREPPGAAAGGVRGDQQGAAVWLRPPEPGREVEDSLPALSAVAAPGGAGSTPGRAPDLARLVDTVATHCHRLRLRGAAVPRSQR</sequence>
<name>A0A918GVX6_STRGD</name>
<proteinExistence type="predicted"/>
<evidence type="ECO:0000313" key="2">
    <source>
        <dbReference type="EMBL" id="GGS66673.1"/>
    </source>
</evidence>
<organism evidence="2 3">
    <name type="scientific">Streptomyces griseoviridis</name>
    <dbReference type="NCBI Taxonomy" id="45398"/>
    <lineage>
        <taxon>Bacteria</taxon>
        <taxon>Bacillati</taxon>
        <taxon>Actinomycetota</taxon>
        <taxon>Actinomycetes</taxon>
        <taxon>Kitasatosporales</taxon>
        <taxon>Streptomycetaceae</taxon>
        <taxon>Streptomyces</taxon>
    </lineage>
</organism>
<comment type="caution">
    <text evidence="2">The sequence shown here is derived from an EMBL/GenBank/DDBJ whole genome shotgun (WGS) entry which is preliminary data.</text>
</comment>
<dbReference type="AlphaFoldDB" id="A0A918GVX6"/>
<evidence type="ECO:0000256" key="1">
    <source>
        <dbReference type="SAM" id="MobiDB-lite"/>
    </source>
</evidence>
<dbReference type="EMBL" id="BMSL01000033">
    <property type="protein sequence ID" value="GGS66673.1"/>
    <property type="molecule type" value="Genomic_DNA"/>
</dbReference>
<dbReference type="Proteomes" id="UP000653493">
    <property type="component" value="Unassembled WGS sequence"/>
</dbReference>
<gene>
    <name evidence="2" type="ORF">GCM10010238_64370</name>
</gene>
<evidence type="ECO:0000313" key="3">
    <source>
        <dbReference type="Proteomes" id="UP000653493"/>
    </source>
</evidence>
<keyword evidence="3" id="KW-1185">Reference proteome</keyword>
<feature type="region of interest" description="Disordered" evidence="1">
    <location>
        <begin position="112"/>
        <end position="136"/>
    </location>
</feature>